<dbReference type="EMBL" id="CM044703">
    <property type="protein sequence ID" value="KAI5671733.1"/>
    <property type="molecule type" value="Genomic_DNA"/>
</dbReference>
<keyword evidence="2" id="KW-1185">Reference proteome</keyword>
<protein>
    <submittedName>
        <fullName evidence="1">Uncharacterized protein</fullName>
    </submittedName>
</protein>
<evidence type="ECO:0000313" key="1">
    <source>
        <dbReference type="EMBL" id="KAI5671733.1"/>
    </source>
</evidence>
<gene>
    <name evidence="1" type="ORF">M9H77_12097</name>
</gene>
<accession>A0ACC0BGI8</accession>
<comment type="caution">
    <text evidence="1">The sequence shown here is derived from an EMBL/GenBank/DDBJ whole genome shotgun (WGS) entry which is preliminary data.</text>
</comment>
<proteinExistence type="predicted"/>
<organism evidence="1 2">
    <name type="scientific">Catharanthus roseus</name>
    <name type="common">Madagascar periwinkle</name>
    <name type="synonym">Vinca rosea</name>
    <dbReference type="NCBI Taxonomy" id="4058"/>
    <lineage>
        <taxon>Eukaryota</taxon>
        <taxon>Viridiplantae</taxon>
        <taxon>Streptophyta</taxon>
        <taxon>Embryophyta</taxon>
        <taxon>Tracheophyta</taxon>
        <taxon>Spermatophyta</taxon>
        <taxon>Magnoliopsida</taxon>
        <taxon>eudicotyledons</taxon>
        <taxon>Gunneridae</taxon>
        <taxon>Pentapetalae</taxon>
        <taxon>asterids</taxon>
        <taxon>lamiids</taxon>
        <taxon>Gentianales</taxon>
        <taxon>Apocynaceae</taxon>
        <taxon>Rauvolfioideae</taxon>
        <taxon>Vinceae</taxon>
        <taxon>Catharanthinae</taxon>
        <taxon>Catharanthus</taxon>
    </lineage>
</organism>
<reference evidence="2" key="1">
    <citation type="journal article" date="2023" name="Nat. Plants">
        <title>Single-cell RNA sequencing provides a high-resolution roadmap for understanding the multicellular compartmentation of specialized metabolism.</title>
        <authorList>
            <person name="Sun S."/>
            <person name="Shen X."/>
            <person name="Li Y."/>
            <person name="Li Y."/>
            <person name="Wang S."/>
            <person name="Li R."/>
            <person name="Zhang H."/>
            <person name="Shen G."/>
            <person name="Guo B."/>
            <person name="Wei J."/>
            <person name="Xu J."/>
            <person name="St-Pierre B."/>
            <person name="Chen S."/>
            <person name="Sun C."/>
        </authorList>
    </citation>
    <scope>NUCLEOTIDE SEQUENCE [LARGE SCALE GENOMIC DNA]</scope>
</reference>
<dbReference type="Proteomes" id="UP001060085">
    <property type="component" value="Linkage Group LG03"/>
</dbReference>
<sequence>MSPPPTTAHNPLKNNKQKKKKKGRNYGITLAALCFILVSINIEAQPGILDVVAKFGAKLDGTADISQALLSAWTEACASPTPSTIVIPKGTFLLSQAKLQGPCKAPIELQVQGILHAPADPSQIKEGEWVTIQYVDLFTLSGAGTFDGMGAQGWTQNDCKQSSECSKLPNNLSFNFITNSTVKDITSKDSKLFHMNLLGCQNLTFQHITITAPEDSPNTDGIHIARSKLINVTDSIIKTGDDCISIGDGAEQVGITGVTCGPGHGISVGSLGKNPNEQPVVGIYVKNCTLIGTTNGVRVKTWPASQDGVVTDIEVEDIMMQNVSNPVIIDQEYCPYNKCTLESPSRVKISKVIYNRISGTSATQEIVKLVCSKGFPCQGVEVGEINVTYIGNQGAATSDCANVQPMTFGKQNPPICANVAIKAVPQ</sequence>
<evidence type="ECO:0000313" key="2">
    <source>
        <dbReference type="Proteomes" id="UP001060085"/>
    </source>
</evidence>
<name>A0ACC0BGI8_CATRO</name>